<reference evidence="10 11" key="1">
    <citation type="journal article" date="2024" name="BMC Genomics">
        <title>De novo assembly and annotation of Popillia japonica's genome with initial clues to its potential as an invasive pest.</title>
        <authorList>
            <person name="Cucini C."/>
            <person name="Boschi S."/>
            <person name="Funari R."/>
            <person name="Cardaioli E."/>
            <person name="Iannotti N."/>
            <person name="Marturano G."/>
            <person name="Paoli F."/>
            <person name="Bruttini M."/>
            <person name="Carapelli A."/>
            <person name="Frati F."/>
            <person name="Nardi F."/>
        </authorList>
    </citation>
    <scope>NUCLEOTIDE SEQUENCE [LARGE SCALE GENOMIC DNA]</scope>
    <source>
        <strain evidence="10">DMR45628</strain>
    </source>
</reference>
<evidence type="ECO:0000313" key="10">
    <source>
        <dbReference type="EMBL" id="KAK9680063.1"/>
    </source>
</evidence>
<dbReference type="GO" id="GO:0006508">
    <property type="term" value="P:proteolysis"/>
    <property type="evidence" value="ECO:0007669"/>
    <property type="project" value="UniProtKB-KW"/>
</dbReference>
<evidence type="ECO:0000256" key="4">
    <source>
        <dbReference type="ARBA" id="ARBA00022825"/>
    </source>
</evidence>
<evidence type="ECO:0000313" key="11">
    <source>
        <dbReference type="Proteomes" id="UP001458880"/>
    </source>
</evidence>
<keyword evidence="7" id="KW-0812">Transmembrane</keyword>
<dbReference type="CDD" id="cd00190">
    <property type="entry name" value="Tryp_SPc"/>
    <property type="match status" value="1"/>
</dbReference>
<feature type="chain" id="PRO_5043676810" evidence="8">
    <location>
        <begin position="19"/>
        <end position="257"/>
    </location>
</feature>
<sequence length="257" mass="28723">MRFCGGSLLHSYWVLTAAHCCSDKFTGYKVYTGLNELTFQGHIGMQSAAVKRMVVNSNFSTNPWGSDICLLELETPLKENKHTKIIHLATPSIYQQLMESSRCNVSLAMGFGYRSTVYENYTSEPEDDNRLLQCAFQRIMSDNYCKTGESLIDHNTMLCTHGTPIASVDTCHGDSGGPLICQGFQVGIVAAGIGCGLGYRSYFTKVAPFYYSFITKHIPFTQEKNLATNQSHFITCIQCIILYVMHIIIYIVIIKSI</sequence>
<keyword evidence="2 6" id="KW-0645">Protease</keyword>
<dbReference type="PANTHER" id="PTHR24276:SF98">
    <property type="entry name" value="FI18310P1-RELATED"/>
    <property type="match status" value="1"/>
</dbReference>
<feature type="transmembrane region" description="Helical" evidence="7">
    <location>
        <begin position="232"/>
        <end position="253"/>
    </location>
</feature>
<dbReference type="EMBL" id="JASPKY010000938">
    <property type="protein sequence ID" value="KAK9680063.1"/>
    <property type="molecule type" value="Genomic_DNA"/>
</dbReference>
<evidence type="ECO:0000256" key="2">
    <source>
        <dbReference type="ARBA" id="ARBA00022670"/>
    </source>
</evidence>
<gene>
    <name evidence="10" type="ORF">QE152_g39443</name>
</gene>
<keyword evidence="7" id="KW-0472">Membrane</keyword>
<keyword evidence="5" id="KW-1015">Disulfide bond</keyword>
<evidence type="ECO:0000256" key="1">
    <source>
        <dbReference type="ARBA" id="ARBA00007664"/>
    </source>
</evidence>
<comment type="caution">
    <text evidence="10">The sequence shown here is derived from an EMBL/GenBank/DDBJ whole genome shotgun (WGS) entry which is preliminary data.</text>
</comment>
<name>A0AAW1HUN6_POPJA</name>
<accession>A0AAW1HUN6</accession>
<dbReference type="Proteomes" id="UP001458880">
    <property type="component" value="Unassembled WGS sequence"/>
</dbReference>
<keyword evidence="4 6" id="KW-0720">Serine protease</keyword>
<evidence type="ECO:0000256" key="3">
    <source>
        <dbReference type="ARBA" id="ARBA00022801"/>
    </source>
</evidence>
<feature type="domain" description="Peptidase S1" evidence="9">
    <location>
        <begin position="1"/>
        <end position="219"/>
    </location>
</feature>
<dbReference type="SMART" id="SM00020">
    <property type="entry name" value="Tryp_SPc"/>
    <property type="match status" value="1"/>
</dbReference>
<evidence type="ECO:0000256" key="6">
    <source>
        <dbReference type="RuleBase" id="RU363034"/>
    </source>
</evidence>
<keyword evidence="11" id="KW-1185">Reference proteome</keyword>
<dbReference type="PROSITE" id="PS00134">
    <property type="entry name" value="TRYPSIN_HIS"/>
    <property type="match status" value="1"/>
</dbReference>
<dbReference type="InterPro" id="IPR033116">
    <property type="entry name" value="TRYPSIN_SER"/>
</dbReference>
<dbReference type="InterPro" id="IPR050430">
    <property type="entry name" value="Peptidase_S1"/>
</dbReference>
<dbReference type="PANTHER" id="PTHR24276">
    <property type="entry name" value="POLYSERASE-RELATED"/>
    <property type="match status" value="1"/>
</dbReference>
<evidence type="ECO:0000259" key="9">
    <source>
        <dbReference type="PROSITE" id="PS50240"/>
    </source>
</evidence>
<dbReference type="AlphaFoldDB" id="A0AAW1HUN6"/>
<evidence type="ECO:0000256" key="8">
    <source>
        <dbReference type="SAM" id="SignalP"/>
    </source>
</evidence>
<dbReference type="Gene3D" id="2.40.10.10">
    <property type="entry name" value="Trypsin-like serine proteases"/>
    <property type="match status" value="2"/>
</dbReference>
<dbReference type="InterPro" id="IPR009003">
    <property type="entry name" value="Peptidase_S1_PA"/>
</dbReference>
<dbReference type="SUPFAM" id="SSF50494">
    <property type="entry name" value="Trypsin-like serine proteases"/>
    <property type="match status" value="1"/>
</dbReference>
<dbReference type="InterPro" id="IPR001314">
    <property type="entry name" value="Peptidase_S1A"/>
</dbReference>
<dbReference type="InterPro" id="IPR018114">
    <property type="entry name" value="TRYPSIN_HIS"/>
</dbReference>
<feature type="signal peptide" evidence="8">
    <location>
        <begin position="1"/>
        <end position="18"/>
    </location>
</feature>
<dbReference type="PRINTS" id="PR00722">
    <property type="entry name" value="CHYMOTRYPSIN"/>
</dbReference>
<evidence type="ECO:0000256" key="5">
    <source>
        <dbReference type="ARBA" id="ARBA00023157"/>
    </source>
</evidence>
<dbReference type="Pfam" id="PF00089">
    <property type="entry name" value="Trypsin"/>
    <property type="match status" value="1"/>
</dbReference>
<proteinExistence type="inferred from homology"/>
<evidence type="ECO:0000256" key="7">
    <source>
        <dbReference type="SAM" id="Phobius"/>
    </source>
</evidence>
<keyword evidence="8" id="KW-0732">Signal</keyword>
<dbReference type="GO" id="GO:0004252">
    <property type="term" value="F:serine-type endopeptidase activity"/>
    <property type="evidence" value="ECO:0007669"/>
    <property type="project" value="InterPro"/>
</dbReference>
<dbReference type="InterPro" id="IPR043504">
    <property type="entry name" value="Peptidase_S1_PA_chymotrypsin"/>
</dbReference>
<protein>
    <submittedName>
        <fullName evidence="10">Trypsin</fullName>
    </submittedName>
</protein>
<keyword evidence="3 6" id="KW-0378">Hydrolase</keyword>
<dbReference type="PROSITE" id="PS00135">
    <property type="entry name" value="TRYPSIN_SER"/>
    <property type="match status" value="1"/>
</dbReference>
<dbReference type="PROSITE" id="PS50240">
    <property type="entry name" value="TRYPSIN_DOM"/>
    <property type="match status" value="1"/>
</dbReference>
<keyword evidence="7" id="KW-1133">Transmembrane helix</keyword>
<comment type="similarity">
    <text evidence="1">Belongs to the peptidase S1 family.</text>
</comment>
<dbReference type="InterPro" id="IPR001254">
    <property type="entry name" value="Trypsin_dom"/>
</dbReference>
<organism evidence="10 11">
    <name type="scientific">Popillia japonica</name>
    <name type="common">Japanese beetle</name>
    <dbReference type="NCBI Taxonomy" id="7064"/>
    <lineage>
        <taxon>Eukaryota</taxon>
        <taxon>Metazoa</taxon>
        <taxon>Ecdysozoa</taxon>
        <taxon>Arthropoda</taxon>
        <taxon>Hexapoda</taxon>
        <taxon>Insecta</taxon>
        <taxon>Pterygota</taxon>
        <taxon>Neoptera</taxon>
        <taxon>Endopterygota</taxon>
        <taxon>Coleoptera</taxon>
        <taxon>Polyphaga</taxon>
        <taxon>Scarabaeiformia</taxon>
        <taxon>Scarabaeidae</taxon>
        <taxon>Rutelinae</taxon>
        <taxon>Popillia</taxon>
    </lineage>
</organism>